<proteinExistence type="predicted"/>
<feature type="transmembrane region" description="Helical" evidence="1">
    <location>
        <begin position="305"/>
        <end position="328"/>
    </location>
</feature>
<feature type="transmembrane region" description="Helical" evidence="1">
    <location>
        <begin position="103"/>
        <end position="122"/>
    </location>
</feature>
<reference evidence="2 3" key="1">
    <citation type="submission" date="2019-06" db="EMBL/GenBank/DDBJ databases">
        <title>Sequencing the genomes of 1000 actinobacteria strains.</title>
        <authorList>
            <person name="Klenk H.-P."/>
        </authorList>
    </citation>
    <scope>NUCLEOTIDE SEQUENCE [LARGE SCALE GENOMIC DNA]</scope>
    <source>
        <strain evidence="2 3">DSM 102200</strain>
    </source>
</reference>
<feature type="transmembrane region" description="Helical" evidence="1">
    <location>
        <begin position="26"/>
        <end position="48"/>
    </location>
</feature>
<accession>A0A543CNT7</accession>
<keyword evidence="1" id="KW-1133">Transmembrane helix</keyword>
<comment type="caution">
    <text evidence="2">The sequence shown here is derived from an EMBL/GenBank/DDBJ whole genome shotgun (WGS) entry which is preliminary data.</text>
</comment>
<keyword evidence="3" id="KW-1185">Reference proteome</keyword>
<evidence type="ECO:0000313" key="3">
    <source>
        <dbReference type="Proteomes" id="UP000316096"/>
    </source>
</evidence>
<feature type="transmembrane region" description="Helical" evidence="1">
    <location>
        <begin position="68"/>
        <end position="91"/>
    </location>
</feature>
<dbReference type="OrthoDB" id="3804146at2"/>
<dbReference type="AlphaFoldDB" id="A0A543CNT7"/>
<name>A0A543CNT7_9ACTN</name>
<feature type="transmembrane region" description="Helical" evidence="1">
    <location>
        <begin position="185"/>
        <end position="209"/>
    </location>
</feature>
<dbReference type="RefSeq" id="WP_141957204.1">
    <property type="nucleotide sequence ID" value="NZ_VFOZ01000001.1"/>
</dbReference>
<evidence type="ECO:0000256" key="1">
    <source>
        <dbReference type="SAM" id="Phobius"/>
    </source>
</evidence>
<sequence length="403" mass="43734">MADNAPTAPRTGSLLVAMLPVSALRLAARFFVPLALWYSAGAVVRYLLIQRISRLGHGGHPGIRAVVALLPLSVTVLASLVVTIGMMFTLGRGLSVIKDPAEAYVAAIGRTLFPFVLVYLGWNLYTDDLREVLRADAQRLADAGDGMNAGNILDLPIAMALVVAVVAWVLRALCERRHETRPGRVLELLIAFLEVNFTLYALYSIVALIRIGQHWIADRVFWQAITGALHLPGPGPVEDALILPLVWLAIAAIVYGLEMHDRAAIEGTPLQGLPDRLAGRPRRLAELTSRGMREKYVPVVHAVRLVFRAGAPAFAWFCLCYVAIGALMDRAQRGVVMLIGTDHTVRFWNLALTPIEFGHRLLAEILRLALLAAMFELVVRRVSGGRPAADRPEPVTGPGAGGA</sequence>
<feature type="transmembrane region" description="Helical" evidence="1">
    <location>
        <begin position="155"/>
        <end position="173"/>
    </location>
</feature>
<protein>
    <submittedName>
        <fullName evidence="2">Uncharacterized protein</fullName>
    </submittedName>
</protein>
<dbReference type="Proteomes" id="UP000316096">
    <property type="component" value="Unassembled WGS sequence"/>
</dbReference>
<feature type="transmembrane region" description="Helical" evidence="1">
    <location>
        <begin position="240"/>
        <end position="257"/>
    </location>
</feature>
<evidence type="ECO:0000313" key="2">
    <source>
        <dbReference type="EMBL" id="TQL98630.1"/>
    </source>
</evidence>
<organism evidence="2 3">
    <name type="scientific">Actinoallomurus bryophytorum</name>
    <dbReference type="NCBI Taxonomy" id="1490222"/>
    <lineage>
        <taxon>Bacteria</taxon>
        <taxon>Bacillati</taxon>
        <taxon>Actinomycetota</taxon>
        <taxon>Actinomycetes</taxon>
        <taxon>Streptosporangiales</taxon>
        <taxon>Thermomonosporaceae</taxon>
        <taxon>Actinoallomurus</taxon>
    </lineage>
</organism>
<dbReference type="EMBL" id="VFOZ01000001">
    <property type="protein sequence ID" value="TQL98630.1"/>
    <property type="molecule type" value="Genomic_DNA"/>
</dbReference>
<keyword evidence="1" id="KW-0472">Membrane</keyword>
<gene>
    <name evidence="2" type="ORF">FB559_4258</name>
</gene>
<keyword evidence="1" id="KW-0812">Transmembrane</keyword>